<organism evidence="5 6">
    <name type="scientific">Aeromicrobium alkaliterrae</name>
    <dbReference type="NCBI Taxonomy" id="302168"/>
    <lineage>
        <taxon>Bacteria</taxon>
        <taxon>Bacillati</taxon>
        <taxon>Actinomycetota</taxon>
        <taxon>Actinomycetes</taxon>
        <taxon>Propionibacteriales</taxon>
        <taxon>Nocardioidaceae</taxon>
        <taxon>Aeromicrobium</taxon>
    </lineage>
</organism>
<evidence type="ECO:0000256" key="2">
    <source>
        <dbReference type="ARBA" id="ARBA00022695"/>
    </source>
</evidence>
<dbReference type="EMBL" id="BAAAME010000005">
    <property type="protein sequence ID" value="GAA1746208.1"/>
    <property type="molecule type" value="Genomic_DNA"/>
</dbReference>
<accession>A0ABP4W5D0</accession>
<protein>
    <submittedName>
        <fullName evidence="5">2-phospho-L-lactate guanylyltransferase</fullName>
    </submittedName>
</protein>
<dbReference type="Gene3D" id="3.90.550.10">
    <property type="entry name" value="Spore Coat Polysaccharide Biosynthesis Protein SpsA, Chain A"/>
    <property type="match status" value="1"/>
</dbReference>
<evidence type="ECO:0000313" key="5">
    <source>
        <dbReference type="EMBL" id="GAA1746208.1"/>
    </source>
</evidence>
<dbReference type="InterPro" id="IPR002835">
    <property type="entry name" value="CofC"/>
</dbReference>
<dbReference type="Pfam" id="PF01983">
    <property type="entry name" value="CofC"/>
    <property type="match status" value="1"/>
</dbReference>
<name>A0ABP4W5D0_9ACTN</name>
<dbReference type="GO" id="GO:0016779">
    <property type="term" value="F:nucleotidyltransferase activity"/>
    <property type="evidence" value="ECO:0007669"/>
    <property type="project" value="UniProtKB-KW"/>
</dbReference>
<dbReference type="NCBIfam" id="TIGR03552">
    <property type="entry name" value="F420_cofC"/>
    <property type="match status" value="1"/>
</dbReference>
<evidence type="ECO:0000313" key="6">
    <source>
        <dbReference type="Proteomes" id="UP001501057"/>
    </source>
</evidence>
<dbReference type="RefSeq" id="WP_344202688.1">
    <property type="nucleotide sequence ID" value="NZ_BAAAME010000005.1"/>
</dbReference>
<evidence type="ECO:0000256" key="1">
    <source>
        <dbReference type="ARBA" id="ARBA00022679"/>
    </source>
</evidence>
<keyword evidence="3" id="KW-0547">Nucleotide-binding</keyword>
<gene>
    <name evidence="5" type="primary">cofC</name>
    <name evidence="5" type="ORF">GCM10009710_27740</name>
</gene>
<sequence>MTGWTVVVPAKPWHLAKTRLRTVRRADLARAFLLDVLDVVAATDGVGRIVLVSAEPALAAEARRRDVAILADRPLGTPGRLNTAVTIGRGWAFTHAPSDPVVVVPADLPSLDPLALASALSALGDHERAFVPDLARGGTTLVSAATAGRLRSAYGSGSAARHQRLGLRRVEEVPLVVRRDVDTLDDLADALELGVGPHTREAARPHDALAAHPA</sequence>
<keyword evidence="2 5" id="KW-0548">Nucleotidyltransferase</keyword>
<dbReference type="InterPro" id="IPR029044">
    <property type="entry name" value="Nucleotide-diphossugar_trans"/>
</dbReference>
<dbReference type="Proteomes" id="UP001501057">
    <property type="component" value="Unassembled WGS sequence"/>
</dbReference>
<dbReference type="PANTHER" id="PTHR40392:SF1">
    <property type="entry name" value="2-PHOSPHO-L-LACTATE GUANYLYLTRANSFERASE"/>
    <property type="match status" value="1"/>
</dbReference>
<keyword evidence="6" id="KW-1185">Reference proteome</keyword>
<keyword evidence="1" id="KW-0808">Transferase</keyword>
<dbReference type="PANTHER" id="PTHR40392">
    <property type="entry name" value="2-PHOSPHO-L-LACTATE GUANYLYLTRANSFERASE"/>
    <property type="match status" value="1"/>
</dbReference>
<dbReference type="SUPFAM" id="SSF53448">
    <property type="entry name" value="Nucleotide-diphospho-sugar transferases"/>
    <property type="match status" value="1"/>
</dbReference>
<evidence type="ECO:0000256" key="3">
    <source>
        <dbReference type="ARBA" id="ARBA00022741"/>
    </source>
</evidence>
<proteinExistence type="predicted"/>
<evidence type="ECO:0000256" key="4">
    <source>
        <dbReference type="ARBA" id="ARBA00023134"/>
    </source>
</evidence>
<reference evidence="6" key="1">
    <citation type="journal article" date="2019" name="Int. J. Syst. Evol. Microbiol.">
        <title>The Global Catalogue of Microorganisms (GCM) 10K type strain sequencing project: providing services to taxonomists for standard genome sequencing and annotation.</title>
        <authorList>
            <consortium name="The Broad Institute Genomics Platform"/>
            <consortium name="The Broad Institute Genome Sequencing Center for Infectious Disease"/>
            <person name="Wu L."/>
            <person name="Ma J."/>
        </authorList>
    </citation>
    <scope>NUCLEOTIDE SEQUENCE [LARGE SCALE GENOMIC DNA]</scope>
    <source>
        <strain evidence="6">JCM 13518</strain>
    </source>
</reference>
<comment type="caution">
    <text evidence="5">The sequence shown here is derived from an EMBL/GenBank/DDBJ whole genome shotgun (WGS) entry which is preliminary data.</text>
</comment>
<keyword evidence="4" id="KW-0342">GTP-binding</keyword>